<keyword evidence="2" id="KW-0175">Coiled coil</keyword>
<keyword evidence="6" id="KW-1185">Reference proteome</keyword>
<dbReference type="PANTHER" id="PTHR32347">
    <property type="entry name" value="EFFLUX SYSTEM COMPONENT YKNX-RELATED"/>
    <property type="match status" value="1"/>
</dbReference>
<name>A0ABN1R616_9ACTN</name>
<dbReference type="SUPFAM" id="SSF47090">
    <property type="entry name" value="PGBD-like"/>
    <property type="match status" value="1"/>
</dbReference>
<dbReference type="RefSeq" id="WP_343976058.1">
    <property type="nucleotide sequence ID" value="NZ_BAAAHK010000013.1"/>
</dbReference>
<accession>A0ABN1R616</accession>
<evidence type="ECO:0000313" key="5">
    <source>
        <dbReference type="EMBL" id="GAA0952104.1"/>
    </source>
</evidence>
<dbReference type="InterPro" id="IPR036365">
    <property type="entry name" value="PGBD-like_sf"/>
</dbReference>
<dbReference type="Pfam" id="PF01471">
    <property type="entry name" value="PG_binding_1"/>
    <property type="match status" value="1"/>
</dbReference>
<comment type="caution">
    <text evidence="5">The sequence shown here is derived from an EMBL/GenBank/DDBJ whole genome shotgun (WGS) entry which is preliminary data.</text>
</comment>
<feature type="signal peptide" evidence="3">
    <location>
        <begin position="1"/>
        <end position="21"/>
    </location>
</feature>
<dbReference type="Gene3D" id="1.10.101.10">
    <property type="entry name" value="PGBD-like superfamily/PGBD"/>
    <property type="match status" value="1"/>
</dbReference>
<evidence type="ECO:0000313" key="6">
    <source>
        <dbReference type="Proteomes" id="UP001500542"/>
    </source>
</evidence>
<dbReference type="PANTHER" id="PTHR32347:SF27">
    <property type="entry name" value="RND EFFLUX PUMP MEMBRANE FUSION PROTEIN BARREL-SANDWICH DOMAIN-CONTAINING PROTEIN"/>
    <property type="match status" value="1"/>
</dbReference>
<sequence>MARRTVLTAVAVLAAGGGLTAGLLTRGDSSEAAGESPAALTNTAKVTRQTLKDTETADGELAYGTTTTATNRAAGTLTWLPESGEQVGRGETLYRVNNLPTTLFYGVLPAYRRLAEDSEGADVLQLERNLKALGYKGFTVDDTFTSATAEAVEEWQEDRGLPETGVVELGQVVFAPSAVRVDSLEAAVSDPVAPGQKVLSYTGTTKAVTVSLEAADQRLAKKGATVSVALPDDTTVAGKVSEVATVIVPAASPDQDPTTEVSVVIALGNQKAVAAYALASVDVTFTAAERKGVLTVPVSALLALQEGGFGVEVAGTPKYRPVKTGLFAAGRVEVSGAGIVDGLAVAVPK</sequence>
<keyword evidence="3" id="KW-0732">Signal</keyword>
<feature type="chain" id="PRO_5047003080" evidence="3">
    <location>
        <begin position="22"/>
        <end position="349"/>
    </location>
</feature>
<reference evidence="5 6" key="1">
    <citation type="journal article" date="2019" name="Int. J. Syst. Evol. Microbiol.">
        <title>The Global Catalogue of Microorganisms (GCM) 10K type strain sequencing project: providing services to taxonomists for standard genome sequencing and annotation.</title>
        <authorList>
            <consortium name="The Broad Institute Genomics Platform"/>
            <consortium name="The Broad Institute Genome Sequencing Center for Infectious Disease"/>
            <person name="Wu L."/>
            <person name="Ma J."/>
        </authorList>
    </citation>
    <scope>NUCLEOTIDE SEQUENCE [LARGE SCALE GENOMIC DNA]</scope>
    <source>
        <strain evidence="5 6">JCM 10977</strain>
    </source>
</reference>
<feature type="domain" description="Peptidoglycan binding-like" evidence="4">
    <location>
        <begin position="120"/>
        <end position="167"/>
    </location>
</feature>
<dbReference type="InterPro" id="IPR036366">
    <property type="entry name" value="PGBDSf"/>
</dbReference>
<dbReference type="InterPro" id="IPR002477">
    <property type="entry name" value="Peptidoglycan-bd-like"/>
</dbReference>
<evidence type="ECO:0000256" key="3">
    <source>
        <dbReference type="SAM" id="SignalP"/>
    </source>
</evidence>
<dbReference type="InterPro" id="IPR050465">
    <property type="entry name" value="UPF0194_transport"/>
</dbReference>
<dbReference type="EMBL" id="BAAAHK010000013">
    <property type="protein sequence ID" value="GAA0952104.1"/>
    <property type="molecule type" value="Genomic_DNA"/>
</dbReference>
<gene>
    <name evidence="5" type="ORF">GCM10009554_54660</name>
</gene>
<evidence type="ECO:0000259" key="4">
    <source>
        <dbReference type="Pfam" id="PF01471"/>
    </source>
</evidence>
<evidence type="ECO:0000256" key="2">
    <source>
        <dbReference type="ARBA" id="ARBA00023054"/>
    </source>
</evidence>
<organism evidence="5 6">
    <name type="scientific">Kribbella koreensis</name>
    <dbReference type="NCBI Taxonomy" id="57909"/>
    <lineage>
        <taxon>Bacteria</taxon>
        <taxon>Bacillati</taxon>
        <taxon>Actinomycetota</taxon>
        <taxon>Actinomycetes</taxon>
        <taxon>Propionibacteriales</taxon>
        <taxon>Kribbellaceae</taxon>
        <taxon>Kribbella</taxon>
    </lineage>
</organism>
<protein>
    <submittedName>
        <fullName evidence="5">Peptidoglycan-binding protein</fullName>
    </submittedName>
</protein>
<dbReference type="Gene3D" id="2.40.420.20">
    <property type="match status" value="1"/>
</dbReference>
<proteinExistence type="predicted"/>
<dbReference type="Proteomes" id="UP001500542">
    <property type="component" value="Unassembled WGS sequence"/>
</dbReference>
<comment type="subcellular location">
    <subcellularLocation>
        <location evidence="1">Cell envelope</location>
    </subcellularLocation>
</comment>
<evidence type="ECO:0000256" key="1">
    <source>
        <dbReference type="ARBA" id="ARBA00004196"/>
    </source>
</evidence>